<dbReference type="InterPro" id="IPR012459">
    <property type="entry name" value="Rrp15"/>
</dbReference>
<evidence type="ECO:0000313" key="3">
    <source>
        <dbReference type="Proteomes" id="UP000186176"/>
    </source>
</evidence>
<dbReference type="GO" id="GO:0006364">
    <property type="term" value="P:rRNA processing"/>
    <property type="evidence" value="ECO:0007669"/>
    <property type="project" value="InterPro"/>
</dbReference>
<keyword evidence="3" id="KW-1185">Reference proteome</keyword>
<dbReference type="Pfam" id="PF07890">
    <property type="entry name" value="Rrp15p"/>
    <property type="match status" value="1"/>
</dbReference>
<dbReference type="GeneID" id="39977839"/>
<organism evidence="2 3">
    <name type="scientific">Cryptosporidium ubiquitum</name>
    <dbReference type="NCBI Taxonomy" id="857276"/>
    <lineage>
        <taxon>Eukaryota</taxon>
        <taxon>Sar</taxon>
        <taxon>Alveolata</taxon>
        <taxon>Apicomplexa</taxon>
        <taxon>Conoidasida</taxon>
        <taxon>Coccidia</taxon>
        <taxon>Eucoccidiorida</taxon>
        <taxon>Eimeriorina</taxon>
        <taxon>Cryptosporidiidae</taxon>
        <taxon>Cryptosporidium</taxon>
    </lineage>
</organism>
<evidence type="ECO:0000313" key="2">
    <source>
        <dbReference type="EMBL" id="OII74204.1"/>
    </source>
</evidence>
<feature type="region of interest" description="Disordered" evidence="1">
    <location>
        <begin position="23"/>
        <end position="43"/>
    </location>
</feature>
<proteinExistence type="predicted"/>
<comment type="caution">
    <text evidence="2">The sequence shown here is derived from an EMBL/GenBank/DDBJ whole genome shotgun (WGS) entry which is preliminary data.</text>
</comment>
<dbReference type="EMBL" id="LRBP01000012">
    <property type="protein sequence ID" value="OII74204.1"/>
    <property type="molecule type" value="Genomic_DNA"/>
</dbReference>
<gene>
    <name evidence="2" type="ORF">cubi_01048</name>
</gene>
<dbReference type="Proteomes" id="UP000186176">
    <property type="component" value="Unassembled WGS sequence"/>
</dbReference>
<dbReference type="AlphaFoldDB" id="A0A1J4MMH0"/>
<evidence type="ECO:0000256" key="1">
    <source>
        <dbReference type="SAM" id="MobiDB-lite"/>
    </source>
</evidence>
<sequence>MKKTKTSNVASGILSRSVLKGDPVFSQENSSNKKAIKNDNKKRRKLSVSCIYEKETLNDLYKKINENVPNKIFSKPATNQKEKGLKQSATKGVVKFLNMIVNYQENLNSKTNKSANNQSDSGICTEIRKLKSAEFKIKPNRFGAVVGMHSDN</sequence>
<accession>A0A1J4MMH0</accession>
<name>A0A1J4MMH0_9CRYT</name>
<dbReference type="OrthoDB" id="20949at2759"/>
<protein>
    <submittedName>
        <fullName evidence="2">Uncharacterized protein</fullName>
    </submittedName>
</protein>
<dbReference type="RefSeq" id="XP_028875397.1">
    <property type="nucleotide sequence ID" value="XM_029018060.1"/>
</dbReference>
<dbReference type="VEuPathDB" id="CryptoDB:cubi_01048"/>
<reference evidence="2 3" key="1">
    <citation type="submission" date="2016-10" db="EMBL/GenBank/DDBJ databases">
        <title>Reductive evolution of mitochondrial metabolism and differential evolution of invasion-related proteins in Cryptosporidium.</title>
        <authorList>
            <person name="Liu S."/>
            <person name="Roellig D.M."/>
            <person name="Guo Y."/>
            <person name="Li N."/>
            <person name="Frace M.A."/>
            <person name="Tang K."/>
            <person name="Zhang L."/>
            <person name="Feng Y."/>
            <person name="Xiao L."/>
        </authorList>
    </citation>
    <scope>NUCLEOTIDE SEQUENCE [LARGE SCALE GENOMIC DNA]</scope>
    <source>
        <strain evidence="2">39726</strain>
    </source>
</reference>